<name>A0A1L5YQV0_9ADEN</name>
<dbReference type="PANTHER" id="PTHR21063">
    <property type="entry name" value="LFA-3"/>
    <property type="match status" value="1"/>
</dbReference>
<evidence type="ECO:0000313" key="3">
    <source>
        <dbReference type="EMBL" id="APP94115.1"/>
    </source>
</evidence>
<evidence type="ECO:0000313" key="2">
    <source>
        <dbReference type="EMBL" id="APP94081.1"/>
    </source>
</evidence>
<dbReference type="EMBL" id="KX247011">
    <property type="protein sequence ID" value="APP94081.1"/>
    <property type="molecule type" value="Genomic_DNA"/>
</dbReference>
<accession>A0A1L5YQV0</accession>
<reference evidence="4" key="2">
    <citation type="submission" date="2018-10" db="EMBL/GenBank/DDBJ databases">
        <authorList>
            <person name="Zhang M."/>
            <person name="Wu Y."/>
            <person name="Zhang X."/>
        </authorList>
    </citation>
    <scope>NUCLEOTIDE SEQUENCE [LARGE SCALE GENOMIC DNA]</scope>
    <source>
        <strain evidence="4">FAdV-1</strain>
    </source>
</reference>
<evidence type="ECO:0000313" key="8">
    <source>
        <dbReference type="Proteomes" id="UP000425566"/>
    </source>
</evidence>
<proteinExistence type="predicted"/>
<sequence>MLLLTVVLLVGVTLAADHPTLYAPKGGSIELGVGAKQKGQYKFEWRFGNLKIVIAEMSSTNQLEIKFPDNGFQNRSEFNPTKHNLTIHNASYEDSGTYSLHQEENDGTEHTDNFKVIVQGMSLYTYLQYALISPI</sequence>
<evidence type="ECO:0000313" key="6">
    <source>
        <dbReference type="EMBL" id="QGQ63323.1"/>
    </source>
</evidence>
<dbReference type="Proteomes" id="UP000422840">
    <property type="component" value="Segment"/>
</dbReference>
<dbReference type="InterPro" id="IPR013106">
    <property type="entry name" value="Ig_V-set"/>
</dbReference>
<evidence type="ECO:0000259" key="1">
    <source>
        <dbReference type="SMART" id="SM00409"/>
    </source>
</evidence>
<dbReference type="InterPro" id="IPR036179">
    <property type="entry name" value="Ig-like_dom_sf"/>
</dbReference>
<dbReference type="SUPFAM" id="SSF48726">
    <property type="entry name" value="Immunoglobulin"/>
    <property type="match status" value="1"/>
</dbReference>
<dbReference type="Proteomes" id="UP000315070">
    <property type="component" value="Segment"/>
</dbReference>
<dbReference type="EMBL" id="MK572875">
    <property type="protein sequence ID" value="QGQ63323.1"/>
    <property type="molecule type" value="Genomic_DNA"/>
</dbReference>
<dbReference type="Gene3D" id="2.60.40.10">
    <property type="entry name" value="Immunoglobulins"/>
    <property type="match status" value="1"/>
</dbReference>
<organism evidence="3">
    <name type="scientific">Fowl aviadenovirus A</name>
    <dbReference type="NCBI Taxonomy" id="190061"/>
    <lineage>
        <taxon>Viruses</taxon>
        <taxon>Varidnaviria</taxon>
        <taxon>Bamfordvirae</taxon>
        <taxon>Preplasmiviricota</taxon>
        <taxon>Polisuviricotina</taxon>
        <taxon>Pharingeaviricetes</taxon>
        <taxon>Rowavirales</taxon>
        <taxon>Adenoviridae</taxon>
        <taxon>Aviadenovirus</taxon>
        <taxon>Aviadenovirus ventriculi</taxon>
    </lineage>
</organism>
<dbReference type="Proteomes" id="UP000320767">
    <property type="component" value="Segment"/>
</dbReference>
<evidence type="ECO:0000313" key="4">
    <source>
        <dbReference type="EMBL" id="AZI71498.1"/>
    </source>
</evidence>
<dbReference type="SMART" id="SM00409">
    <property type="entry name" value="IG"/>
    <property type="match status" value="1"/>
</dbReference>
<dbReference type="InterPro" id="IPR003599">
    <property type="entry name" value="Ig_sub"/>
</dbReference>
<dbReference type="EMBL" id="KX247012">
    <property type="protein sequence ID" value="APP94115.1"/>
    <property type="molecule type" value="Genomic_DNA"/>
</dbReference>
<dbReference type="PANTHER" id="PTHR21063:SF4">
    <property type="entry name" value="CD48 ANTIGEN-RELATED"/>
    <property type="match status" value="1"/>
</dbReference>
<evidence type="ECO:0000313" key="7">
    <source>
        <dbReference type="Proteomes" id="UP000422840"/>
    </source>
</evidence>
<dbReference type="GeneID" id="1733472"/>
<dbReference type="KEGG" id="vg:1733472"/>
<evidence type="ECO:0000313" key="5">
    <source>
        <dbReference type="EMBL" id="QGQ62316.1"/>
    </source>
</evidence>
<reference evidence="3" key="1">
    <citation type="journal article" date="2016" name="Infect. Genet. Evol.">
        <title>Whole genome sequencing of Fowl aviadenovirus A - a causative agent of gizzard erosion and ulceration, in adult laying hens.</title>
        <authorList>
            <person name="Matczuk A.K."/>
            <person name="Niczyporuk J.S."/>
            <person name="Kuczkowski M."/>
            <person name="Wozniakowski G."/>
            <person name="Nowak M."/>
            <person name="Wieliczko A."/>
        </authorList>
    </citation>
    <scope>NUCLEOTIDE SEQUENCE [LARGE SCALE GENOMIC DNA]</scope>
    <source>
        <strain evidence="3">61/11z</strain>
        <strain evidence="2">W-15</strain>
    </source>
</reference>
<reference evidence="7 8" key="3">
    <citation type="journal article" date="2019" name="Viruses">
        <title>Fowl Adenovirus (FAdV) Recombination with Intertypic Crossovers in Genomes of FAdV-D and FAdV-E, Displaying Hybrid Serological Phenotypes.</title>
        <authorList>
            <person name="Schachner A."/>
            <person name="Gonzalez G."/>
            <person name="Endler L."/>
            <person name="Ito K."/>
            <person name="Hess M."/>
        </authorList>
    </citation>
    <scope>NUCLEOTIDE SEQUENCE [LARGE SCALE GENOMIC DNA]</scope>
    <source>
        <strain evidence="5 7">11-7127</strain>
        <strain evidence="6 8">CELO-CORR</strain>
    </source>
</reference>
<dbReference type="Pfam" id="PF07686">
    <property type="entry name" value="V-set"/>
    <property type="match status" value="1"/>
</dbReference>
<feature type="domain" description="Immunoglobulin" evidence="1">
    <location>
        <begin position="18"/>
        <end position="119"/>
    </location>
</feature>
<dbReference type="EMBL" id="MK572848">
    <property type="protein sequence ID" value="QGQ62316.1"/>
    <property type="molecule type" value="Genomic_DNA"/>
</dbReference>
<dbReference type="SMR" id="A0A1L5YQV0"/>
<dbReference type="Proteomes" id="UP000425566">
    <property type="component" value="Segment"/>
</dbReference>
<dbReference type="InterPro" id="IPR013783">
    <property type="entry name" value="Ig-like_fold"/>
</dbReference>
<dbReference type="Proteomes" id="UP000315643">
    <property type="component" value="Genome"/>
</dbReference>
<dbReference type="RefSeq" id="NP_043906.1">
    <property type="nucleotide sequence ID" value="NC_001720.1"/>
</dbReference>
<dbReference type="EMBL" id="MK050972">
    <property type="protein sequence ID" value="AZI71498.1"/>
    <property type="molecule type" value="Genomic_DNA"/>
</dbReference>
<protein>
    <submittedName>
        <fullName evidence="4">ORF11</fullName>
    </submittedName>
</protein>